<evidence type="ECO:0000313" key="7">
    <source>
        <dbReference type="EMBL" id="MWA03183.1"/>
    </source>
</evidence>
<evidence type="ECO:0000256" key="2">
    <source>
        <dbReference type="ARBA" id="ARBA00022448"/>
    </source>
</evidence>
<protein>
    <submittedName>
        <fullName evidence="7">ATP-binding cassette domain-containing protein</fullName>
    </submittedName>
</protein>
<accession>A0A6I4MBW0</accession>
<dbReference type="InterPro" id="IPR003439">
    <property type="entry name" value="ABC_transporter-like_ATP-bd"/>
</dbReference>
<dbReference type="SUPFAM" id="SSF52540">
    <property type="entry name" value="P-loop containing nucleoside triphosphate hydrolases"/>
    <property type="match status" value="1"/>
</dbReference>
<evidence type="ECO:0000256" key="4">
    <source>
        <dbReference type="ARBA" id="ARBA00022840"/>
    </source>
</evidence>
<sequence length="243" mass="25584">MSPVLEVRSIAGGYGDLRVVRDVTLSVQRGKITALLGRNGAGKTTTLRLISGLNRLESGEVLLDGRDVSRLSAPKRARSGLAYVQEGKRVFRERTVRENIVLGTYAERPSGAQLAARVDEAFERFPALAAKRDSPAGLLSGGQQQMLAIAQALAARPRVLMLDEPTTGLAPTIVDELFDLVQALRSEGLGVLLVEQAVDFSLGVADDAVVINLGGVVFRGAADAPDVGAAVEAAYMGAHLGRG</sequence>
<dbReference type="AlphaFoldDB" id="A0A6I4MBW0"/>
<dbReference type="PANTHER" id="PTHR43820">
    <property type="entry name" value="HIGH-AFFINITY BRANCHED-CHAIN AMINO ACID TRANSPORT ATP-BINDING PROTEIN LIVF"/>
    <property type="match status" value="1"/>
</dbReference>
<comment type="similarity">
    <text evidence="1">Belongs to the ABC transporter superfamily.</text>
</comment>
<dbReference type="Proteomes" id="UP000462055">
    <property type="component" value="Unassembled WGS sequence"/>
</dbReference>
<evidence type="ECO:0000313" key="8">
    <source>
        <dbReference type="Proteomes" id="UP000462055"/>
    </source>
</evidence>
<dbReference type="SMART" id="SM00382">
    <property type="entry name" value="AAA"/>
    <property type="match status" value="1"/>
</dbReference>
<dbReference type="CDD" id="cd03224">
    <property type="entry name" value="ABC_TM1139_LivF_branched"/>
    <property type="match status" value="1"/>
</dbReference>
<dbReference type="Pfam" id="PF00005">
    <property type="entry name" value="ABC_tran"/>
    <property type="match status" value="1"/>
</dbReference>
<dbReference type="RefSeq" id="WP_151595729.1">
    <property type="nucleotide sequence ID" value="NZ_WBMS02000018.1"/>
</dbReference>
<keyword evidence="8" id="KW-1185">Reference proteome</keyword>
<evidence type="ECO:0000259" key="6">
    <source>
        <dbReference type="PROSITE" id="PS50893"/>
    </source>
</evidence>
<keyword evidence="2" id="KW-0813">Transport</keyword>
<dbReference type="EMBL" id="WBMS02000018">
    <property type="protein sequence ID" value="MWA03183.1"/>
    <property type="molecule type" value="Genomic_DNA"/>
</dbReference>
<comment type="caution">
    <text evidence="7">The sequence shown here is derived from an EMBL/GenBank/DDBJ whole genome shotgun (WGS) entry which is preliminary data.</text>
</comment>
<dbReference type="GO" id="GO:0005524">
    <property type="term" value="F:ATP binding"/>
    <property type="evidence" value="ECO:0007669"/>
    <property type="project" value="UniProtKB-KW"/>
</dbReference>
<dbReference type="GO" id="GO:0015807">
    <property type="term" value="P:L-amino acid transport"/>
    <property type="evidence" value="ECO:0007669"/>
    <property type="project" value="TreeGrafter"/>
</dbReference>
<dbReference type="PROSITE" id="PS00211">
    <property type="entry name" value="ABC_TRANSPORTER_1"/>
    <property type="match status" value="1"/>
</dbReference>
<dbReference type="GO" id="GO:0015658">
    <property type="term" value="F:branched-chain amino acid transmembrane transporter activity"/>
    <property type="evidence" value="ECO:0007669"/>
    <property type="project" value="TreeGrafter"/>
</dbReference>
<dbReference type="InterPro" id="IPR017871">
    <property type="entry name" value="ABC_transporter-like_CS"/>
</dbReference>
<keyword evidence="4 7" id="KW-0067">ATP-binding</keyword>
<keyword evidence="3" id="KW-0547">Nucleotide-binding</keyword>
<proteinExistence type="inferred from homology"/>
<evidence type="ECO:0000256" key="1">
    <source>
        <dbReference type="ARBA" id="ARBA00005417"/>
    </source>
</evidence>
<name>A0A6I4MBW0_9ACTN</name>
<dbReference type="PROSITE" id="PS50893">
    <property type="entry name" value="ABC_TRANSPORTER_2"/>
    <property type="match status" value="1"/>
</dbReference>
<gene>
    <name evidence="7" type="ORF">F8568_022955</name>
</gene>
<evidence type="ECO:0000256" key="5">
    <source>
        <dbReference type="ARBA" id="ARBA00022970"/>
    </source>
</evidence>
<dbReference type="InterPro" id="IPR027417">
    <property type="entry name" value="P-loop_NTPase"/>
</dbReference>
<dbReference type="InterPro" id="IPR003593">
    <property type="entry name" value="AAA+_ATPase"/>
</dbReference>
<evidence type="ECO:0000256" key="3">
    <source>
        <dbReference type="ARBA" id="ARBA00022741"/>
    </source>
</evidence>
<keyword evidence="5" id="KW-0029">Amino-acid transport</keyword>
<dbReference type="Gene3D" id="3.40.50.300">
    <property type="entry name" value="P-loop containing nucleotide triphosphate hydrolases"/>
    <property type="match status" value="1"/>
</dbReference>
<dbReference type="GO" id="GO:0016887">
    <property type="term" value="F:ATP hydrolysis activity"/>
    <property type="evidence" value="ECO:0007669"/>
    <property type="project" value="InterPro"/>
</dbReference>
<dbReference type="InterPro" id="IPR052156">
    <property type="entry name" value="BCAA_Transport_ATP-bd_LivF"/>
</dbReference>
<organism evidence="7 8">
    <name type="scientific">Actinomadura physcomitrii</name>
    <dbReference type="NCBI Taxonomy" id="2650748"/>
    <lineage>
        <taxon>Bacteria</taxon>
        <taxon>Bacillati</taxon>
        <taxon>Actinomycetota</taxon>
        <taxon>Actinomycetes</taxon>
        <taxon>Streptosporangiales</taxon>
        <taxon>Thermomonosporaceae</taxon>
        <taxon>Actinomadura</taxon>
    </lineage>
</organism>
<dbReference type="PANTHER" id="PTHR43820:SF4">
    <property type="entry name" value="HIGH-AFFINITY BRANCHED-CHAIN AMINO ACID TRANSPORT ATP-BINDING PROTEIN LIVF"/>
    <property type="match status" value="1"/>
</dbReference>
<reference evidence="7" key="1">
    <citation type="submission" date="2019-12" db="EMBL/GenBank/DDBJ databases">
        <title>Actinomadura physcomitrii sp. nov., a novel actinomycete isolated from moss [Physcomitrium sphaericum (Ludw) Fuernr].</title>
        <authorList>
            <person name="Zhuang X."/>
        </authorList>
    </citation>
    <scope>NUCLEOTIDE SEQUENCE [LARGE SCALE GENOMIC DNA]</scope>
    <source>
        <strain evidence="7">LD22</strain>
    </source>
</reference>
<feature type="domain" description="ABC transporter" evidence="6">
    <location>
        <begin position="5"/>
        <end position="238"/>
    </location>
</feature>